<organism evidence="2 3">
    <name type="scientific">Colletotrichum fructicola (strain Nara gc5)</name>
    <name type="common">Anthracnose fungus</name>
    <name type="synonym">Colletotrichum gloeosporioides (strain Nara gc5)</name>
    <dbReference type="NCBI Taxonomy" id="1213859"/>
    <lineage>
        <taxon>Eukaryota</taxon>
        <taxon>Fungi</taxon>
        <taxon>Dikarya</taxon>
        <taxon>Ascomycota</taxon>
        <taxon>Pezizomycotina</taxon>
        <taxon>Sordariomycetes</taxon>
        <taxon>Hypocreomycetidae</taxon>
        <taxon>Glomerellales</taxon>
        <taxon>Glomerellaceae</taxon>
        <taxon>Colletotrichum</taxon>
        <taxon>Colletotrichum gloeosporioides species complex</taxon>
    </lineage>
</organism>
<name>A0A7J6JDU4_COLFN</name>
<dbReference type="InParanoid" id="A0A7J6JDU4"/>
<feature type="domain" description="Heterokaryon incompatibility" evidence="1">
    <location>
        <begin position="4"/>
        <end position="119"/>
    </location>
</feature>
<dbReference type="InterPro" id="IPR010730">
    <property type="entry name" value="HET"/>
</dbReference>
<dbReference type="EMBL" id="ANPB02000002">
    <property type="protein sequence ID" value="KAF4488222.1"/>
    <property type="molecule type" value="Genomic_DNA"/>
</dbReference>
<evidence type="ECO:0000313" key="2">
    <source>
        <dbReference type="EMBL" id="KAF4488222.1"/>
    </source>
</evidence>
<comment type="caution">
    <text evidence="2">The sequence shown here is derived from an EMBL/GenBank/DDBJ whole genome shotgun (WGS) entry which is preliminary data.</text>
</comment>
<dbReference type="OrthoDB" id="5125733at2759"/>
<evidence type="ECO:0000313" key="3">
    <source>
        <dbReference type="Proteomes" id="UP000011096"/>
    </source>
</evidence>
<accession>A0A7J6JDU4</accession>
<reference evidence="2 3" key="1">
    <citation type="submission" date="2012-08" db="EMBL/GenBank/DDBJ databases">
        <authorList>
            <person name="Gan P.H.P."/>
            <person name="Ikeda K."/>
            <person name="Irieda H."/>
            <person name="Narusaka M."/>
            <person name="O'Connell R.J."/>
            <person name="Narusaka Y."/>
            <person name="Takano Y."/>
            <person name="Kubo Y."/>
            <person name="Shirasu K."/>
        </authorList>
    </citation>
    <scope>NUCLEOTIDE SEQUENCE [LARGE SCALE GENOMIC DNA]</scope>
    <source>
        <strain evidence="2 3">Nara gc5</strain>
    </source>
</reference>
<gene>
    <name evidence="2" type="ORF">CGGC5_v003090</name>
</gene>
<dbReference type="PANTHER" id="PTHR33112">
    <property type="entry name" value="DOMAIN PROTEIN, PUTATIVE-RELATED"/>
    <property type="match status" value="1"/>
</dbReference>
<proteinExistence type="predicted"/>
<dbReference type="AlphaFoldDB" id="A0A7J6JDU4"/>
<keyword evidence="3" id="KW-1185">Reference proteome</keyword>
<reference evidence="2 3" key="2">
    <citation type="submission" date="2020-04" db="EMBL/GenBank/DDBJ databases">
        <title>Genome sequencing and assembly of multiple isolates from the Colletotrichum gloeosporioides species complex.</title>
        <authorList>
            <person name="Gan P."/>
            <person name="Shirasu K."/>
        </authorList>
    </citation>
    <scope>NUCLEOTIDE SEQUENCE [LARGE SCALE GENOMIC DNA]</scope>
    <source>
        <strain evidence="2 3">Nara gc5</strain>
    </source>
</reference>
<protein>
    <recommendedName>
        <fullName evidence="1">Heterokaryon incompatibility domain-containing protein</fullName>
    </recommendedName>
</protein>
<dbReference type="Pfam" id="PF06985">
    <property type="entry name" value="HET"/>
    <property type="match status" value="1"/>
</dbReference>
<dbReference type="Proteomes" id="UP000011096">
    <property type="component" value="Unassembled WGS sequence"/>
</dbReference>
<dbReference type="GeneID" id="43616087"/>
<sequence>MTLSLGFEYLWVDAYCIIQDSDNDMSIELAKMAAIYSAAVCTISVVSAATAGEGWMSPRSNNGLLSPPLEDSEVTRLFLYRADSEQLLTPECLILEISEAFAQKTDPEPLHTRGWTLQESLLSPRLLSVSSAYRGRSTLRCAKRIARADGGFVHRTSQLAAWPVNDQDGDEKTKYIDKPGWAVKRWYDVLSEYSKNRHLTTKSDKLTALAGIAAEFIRLQNLGVYDVGVYVAERGDCHPIDDIYVGPSWSWVSRDHAVSFRKSTYAWGAQSKISYRVVPKDLRNPNGALQYAELTIVCGAAEWPAACVPKSEIDDRPYTHDRNGTVWYLDLATVEPYNTPHFVGIVVQQVDRKQENKKNPAVDLFGPTLYRRVGMFESGRAAYKQDRPEKKFIII</sequence>
<dbReference type="RefSeq" id="XP_031888656.2">
    <property type="nucleotide sequence ID" value="XM_032032035.2"/>
</dbReference>
<dbReference type="PANTHER" id="PTHR33112:SF16">
    <property type="entry name" value="HETEROKARYON INCOMPATIBILITY DOMAIN-CONTAINING PROTEIN"/>
    <property type="match status" value="1"/>
</dbReference>
<evidence type="ECO:0000259" key="1">
    <source>
        <dbReference type="Pfam" id="PF06985"/>
    </source>
</evidence>